<keyword evidence="3" id="KW-1185">Reference proteome</keyword>
<feature type="transmembrane region" description="Helical" evidence="1">
    <location>
        <begin position="48"/>
        <end position="68"/>
    </location>
</feature>
<gene>
    <name evidence="2" type="ORF">SYYSPA8_28255</name>
</gene>
<feature type="transmembrane region" description="Helical" evidence="1">
    <location>
        <begin position="6"/>
        <end position="27"/>
    </location>
</feature>
<organism evidence="2 3">
    <name type="scientific">Streptomyces yaizuensis</name>
    <dbReference type="NCBI Taxonomy" id="2989713"/>
    <lineage>
        <taxon>Bacteria</taxon>
        <taxon>Bacillati</taxon>
        <taxon>Actinomycetota</taxon>
        <taxon>Actinomycetes</taxon>
        <taxon>Kitasatosporales</taxon>
        <taxon>Streptomycetaceae</taxon>
        <taxon>Streptomyces</taxon>
    </lineage>
</organism>
<dbReference type="EMBL" id="BSBI01000013">
    <property type="protein sequence ID" value="GLF98270.1"/>
    <property type="molecule type" value="Genomic_DNA"/>
</dbReference>
<dbReference type="RefSeq" id="WP_323450251.1">
    <property type="nucleotide sequence ID" value="NZ_BSBI01000013.1"/>
</dbReference>
<keyword evidence="1" id="KW-0472">Membrane</keyword>
<proteinExistence type="predicted"/>
<reference evidence="2 3" key="1">
    <citation type="submission" date="2022-10" db="EMBL/GenBank/DDBJ databases">
        <title>Draft genome sequence of Streptomyces sp. YSPA8.</title>
        <authorList>
            <person name="Moriuchi R."/>
            <person name="Dohra H."/>
            <person name="Yamamura H."/>
            <person name="Kodani S."/>
        </authorList>
    </citation>
    <scope>NUCLEOTIDE SEQUENCE [LARGE SCALE GENOMIC DNA]</scope>
    <source>
        <strain evidence="2 3">YSPA8</strain>
    </source>
</reference>
<evidence type="ECO:0000313" key="3">
    <source>
        <dbReference type="Proteomes" id="UP001291653"/>
    </source>
</evidence>
<accession>A0ABQ5P722</accession>
<comment type="caution">
    <text evidence="2">The sequence shown here is derived from an EMBL/GenBank/DDBJ whole genome shotgun (WGS) entry which is preliminary data.</text>
</comment>
<evidence type="ECO:0000313" key="2">
    <source>
        <dbReference type="EMBL" id="GLF98270.1"/>
    </source>
</evidence>
<sequence>MLLGSALAATFLVGYLAGHFELLYRVLERGSALIRWALHRDATGRKDWVWRIAVVPILAFALFVLHPIKGPKVYLGGKLAKRRSS</sequence>
<name>A0ABQ5P722_9ACTN</name>
<protein>
    <submittedName>
        <fullName evidence="2">Uncharacterized protein</fullName>
    </submittedName>
</protein>
<evidence type="ECO:0000256" key="1">
    <source>
        <dbReference type="SAM" id="Phobius"/>
    </source>
</evidence>
<keyword evidence="1" id="KW-0812">Transmembrane</keyword>
<dbReference type="Proteomes" id="UP001291653">
    <property type="component" value="Unassembled WGS sequence"/>
</dbReference>
<keyword evidence="1" id="KW-1133">Transmembrane helix</keyword>